<comment type="caution">
    <text evidence="1">The sequence shown here is derived from an EMBL/GenBank/DDBJ whole genome shotgun (WGS) entry which is preliminary data.</text>
</comment>
<evidence type="ECO:0000313" key="2">
    <source>
        <dbReference type="Proteomes" id="UP001151760"/>
    </source>
</evidence>
<dbReference type="PANTHER" id="PTHR33067">
    <property type="entry name" value="RNA-DIRECTED DNA POLYMERASE-RELATED"/>
    <property type="match status" value="1"/>
</dbReference>
<dbReference type="Proteomes" id="UP001151760">
    <property type="component" value="Unassembled WGS sequence"/>
</dbReference>
<accession>A0ABQ4WJ35</accession>
<proteinExistence type="predicted"/>
<reference evidence="1" key="2">
    <citation type="submission" date="2022-01" db="EMBL/GenBank/DDBJ databases">
        <authorList>
            <person name="Yamashiro T."/>
            <person name="Shiraishi A."/>
            <person name="Satake H."/>
            <person name="Nakayama K."/>
        </authorList>
    </citation>
    <scope>NUCLEOTIDE SEQUENCE</scope>
</reference>
<dbReference type="InterPro" id="IPR021109">
    <property type="entry name" value="Peptidase_aspartic_dom_sf"/>
</dbReference>
<keyword evidence="2" id="KW-1185">Reference proteome</keyword>
<dbReference type="PANTHER" id="PTHR33067:SF31">
    <property type="entry name" value="RNA-DIRECTED DNA POLYMERASE"/>
    <property type="match status" value="1"/>
</dbReference>
<protein>
    <submittedName>
        <fullName evidence="1">Reverse transcriptase domain-containing protein</fullName>
    </submittedName>
</protein>
<dbReference type="GO" id="GO:0003964">
    <property type="term" value="F:RNA-directed DNA polymerase activity"/>
    <property type="evidence" value="ECO:0007669"/>
    <property type="project" value="UniProtKB-KW"/>
</dbReference>
<dbReference type="CDD" id="cd00303">
    <property type="entry name" value="retropepsin_like"/>
    <property type="match status" value="1"/>
</dbReference>
<organism evidence="1 2">
    <name type="scientific">Tanacetum coccineum</name>
    <dbReference type="NCBI Taxonomy" id="301880"/>
    <lineage>
        <taxon>Eukaryota</taxon>
        <taxon>Viridiplantae</taxon>
        <taxon>Streptophyta</taxon>
        <taxon>Embryophyta</taxon>
        <taxon>Tracheophyta</taxon>
        <taxon>Spermatophyta</taxon>
        <taxon>Magnoliopsida</taxon>
        <taxon>eudicotyledons</taxon>
        <taxon>Gunneridae</taxon>
        <taxon>Pentapetalae</taxon>
        <taxon>asterids</taxon>
        <taxon>campanulids</taxon>
        <taxon>Asterales</taxon>
        <taxon>Asteraceae</taxon>
        <taxon>Asteroideae</taxon>
        <taxon>Anthemideae</taxon>
        <taxon>Anthemidinae</taxon>
        <taxon>Tanacetum</taxon>
    </lineage>
</organism>
<evidence type="ECO:0000313" key="1">
    <source>
        <dbReference type="EMBL" id="GJS52893.1"/>
    </source>
</evidence>
<dbReference type="Gene3D" id="2.40.70.10">
    <property type="entry name" value="Acid Proteases"/>
    <property type="match status" value="1"/>
</dbReference>
<name>A0ABQ4WJ35_9ASTR</name>
<sequence>MQRLADLGGSIILLPYSLYAKLSLNTLKPPKIIIRLAGTSFQYLVGIAKNMLVKVGKFTFPVDFVILKMKEDSKVPLILGRHFLHTADAVIHVKQKQLNLRASSERMVFSIDSVMKHSYSNDDTCFRIDVIDEILEDFDALLDEGSKILYSIEGTPLEDEIFAEINEFIAMNIEENIETKHEEEE</sequence>
<keyword evidence="1" id="KW-0695">RNA-directed DNA polymerase</keyword>
<dbReference type="EMBL" id="BQNB010008688">
    <property type="protein sequence ID" value="GJS52893.1"/>
    <property type="molecule type" value="Genomic_DNA"/>
</dbReference>
<keyword evidence="1" id="KW-0548">Nucleotidyltransferase</keyword>
<keyword evidence="1" id="KW-0808">Transferase</keyword>
<reference evidence="1" key="1">
    <citation type="journal article" date="2022" name="Int. J. Mol. Sci.">
        <title>Draft Genome of Tanacetum Coccineum: Genomic Comparison of Closely Related Tanacetum-Family Plants.</title>
        <authorList>
            <person name="Yamashiro T."/>
            <person name="Shiraishi A."/>
            <person name="Nakayama K."/>
            <person name="Satake H."/>
        </authorList>
    </citation>
    <scope>NUCLEOTIDE SEQUENCE</scope>
</reference>
<gene>
    <name evidence="1" type="ORF">Tco_0626255</name>
</gene>